<dbReference type="GO" id="GO:0019168">
    <property type="term" value="F:2-polyprenylphenol 6-hydroxylase activity"/>
    <property type="evidence" value="ECO:0007669"/>
    <property type="project" value="TreeGrafter"/>
</dbReference>
<dbReference type="InterPro" id="IPR018168">
    <property type="entry name" value="Ubi_Hdrlase_CS"/>
</dbReference>
<evidence type="ECO:0000256" key="4">
    <source>
        <dbReference type="ARBA" id="ARBA00022630"/>
    </source>
</evidence>
<protein>
    <submittedName>
        <fullName evidence="10">FAD-dependent oxidoreductase</fullName>
    </submittedName>
</protein>
<evidence type="ECO:0000256" key="8">
    <source>
        <dbReference type="ARBA" id="ARBA00065734"/>
    </source>
</evidence>
<keyword evidence="5" id="KW-0274">FAD</keyword>
<dbReference type="OrthoDB" id="9769565at2"/>
<organism evidence="10 11">
    <name type="scientific">Ferrimonas sediminicola</name>
    <dbReference type="NCBI Taxonomy" id="2569538"/>
    <lineage>
        <taxon>Bacteria</taxon>
        <taxon>Pseudomonadati</taxon>
        <taxon>Pseudomonadota</taxon>
        <taxon>Gammaproteobacteria</taxon>
        <taxon>Alteromonadales</taxon>
        <taxon>Ferrimonadaceae</taxon>
        <taxon>Ferrimonas</taxon>
    </lineage>
</organism>
<dbReference type="InterPro" id="IPR010971">
    <property type="entry name" value="UbiH/COQ6"/>
</dbReference>
<keyword evidence="7" id="KW-0503">Monooxygenase</keyword>
<accession>A0A4U1BD55</accession>
<dbReference type="Proteomes" id="UP000305674">
    <property type="component" value="Unassembled WGS sequence"/>
</dbReference>
<dbReference type="SUPFAM" id="SSF51905">
    <property type="entry name" value="FAD/NAD(P)-binding domain"/>
    <property type="match status" value="1"/>
</dbReference>
<dbReference type="NCBIfam" id="TIGR01988">
    <property type="entry name" value="Ubi-OHases"/>
    <property type="match status" value="1"/>
</dbReference>
<dbReference type="PROSITE" id="PS01304">
    <property type="entry name" value="UBIH"/>
    <property type="match status" value="1"/>
</dbReference>
<evidence type="ECO:0000256" key="6">
    <source>
        <dbReference type="ARBA" id="ARBA00023002"/>
    </source>
</evidence>
<dbReference type="GO" id="GO:0071949">
    <property type="term" value="F:FAD binding"/>
    <property type="evidence" value="ECO:0007669"/>
    <property type="project" value="InterPro"/>
</dbReference>
<sequence>MVTAQSVQVAIVGGGMVGMATAIGLARAGISVAVIDREQPTPASGSAELRVSAINRASELYLRQLGAWPRLPKERLSPYTGMRVWDKDSIGVIEFDARDYHQPDLGHIIENRAIAHALWQQAQSESRIRCFVGAPQSVAFGEQEAWLTLADGAMLSARLLVAADGANSWLRQQLNVPLTFRDYGHHGLVATVRSSRPHERVARQVFLPQGPLALLPLADANQCSIVWSLPPGQAQALTECDADTFCQKISLASEGVLGRIEVVSDRLAIPLTMRYARDFVLPRLALVGDAAHTIHPLAGQGVNLGLADSEQLVEVLKEAADRNWDLGSLKVLQRYARPRKAAAQEMIAAMSGFKWLFSGEDPVKKGVRDIGLALVNRMPGLKKKFIAQALGIAASNLR</sequence>
<dbReference type="Gene3D" id="3.50.50.60">
    <property type="entry name" value="FAD/NAD(P)-binding domain"/>
    <property type="match status" value="2"/>
</dbReference>
<evidence type="ECO:0000256" key="2">
    <source>
        <dbReference type="ARBA" id="ARBA00004749"/>
    </source>
</evidence>
<evidence type="ECO:0000256" key="5">
    <source>
        <dbReference type="ARBA" id="ARBA00022827"/>
    </source>
</evidence>
<comment type="subunit">
    <text evidence="8">Component of the Ubi complex metabolon, which regroups five ubiquinone biosynthesis proteins (UbiE, UbiF, UbiG, UbiH and UbiI) and two accessory factors (UbiK and the lipid-binding protein UbiJ).</text>
</comment>
<dbReference type="FunFam" id="3.50.50.60:FF:000021">
    <property type="entry name" value="Ubiquinone biosynthesis monooxygenase COQ6"/>
    <property type="match status" value="1"/>
</dbReference>
<comment type="cofactor">
    <cofactor evidence="1">
        <name>FAD</name>
        <dbReference type="ChEBI" id="CHEBI:57692"/>
    </cofactor>
</comment>
<dbReference type="EMBL" id="SWCI01000006">
    <property type="protein sequence ID" value="TKB48679.1"/>
    <property type="molecule type" value="Genomic_DNA"/>
</dbReference>
<proteinExistence type="inferred from homology"/>
<comment type="similarity">
    <text evidence="3">Belongs to the UbiH/COQ6 family.</text>
</comment>
<dbReference type="InterPro" id="IPR051205">
    <property type="entry name" value="UbiH/COQ6_monooxygenase"/>
</dbReference>
<evidence type="ECO:0000313" key="11">
    <source>
        <dbReference type="Proteomes" id="UP000305674"/>
    </source>
</evidence>
<dbReference type="PANTHER" id="PTHR43876:SF7">
    <property type="entry name" value="UBIQUINONE BIOSYNTHESIS MONOOXYGENASE COQ6, MITOCHONDRIAL"/>
    <property type="match status" value="1"/>
</dbReference>
<dbReference type="AlphaFoldDB" id="A0A4U1BD55"/>
<name>A0A4U1BD55_9GAMM</name>
<evidence type="ECO:0000256" key="7">
    <source>
        <dbReference type="ARBA" id="ARBA00023033"/>
    </source>
</evidence>
<dbReference type="InterPro" id="IPR002938">
    <property type="entry name" value="FAD-bd"/>
</dbReference>
<comment type="pathway">
    <text evidence="2">Cofactor biosynthesis; ubiquinone biosynthesis.</text>
</comment>
<dbReference type="GO" id="GO:0006744">
    <property type="term" value="P:ubiquinone biosynthetic process"/>
    <property type="evidence" value="ECO:0007669"/>
    <property type="project" value="UniProtKB-UniPathway"/>
</dbReference>
<dbReference type="GO" id="GO:0110142">
    <property type="term" value="C:ubiquinone biosynthesis complex"/>
    <property type="evidence" value="ECO:0007669"/>
    <property type="project" value="UniProtKB-ARBA"/>
</dbReference>
<dbReference type="PANTHER" id="PTHR43876">
    <property type="entry name" value="UBIQUINONE BIOSYNTHESIS MONOOXYGENASE COQ6, MITOCHONDRIAL"/>
    <property type="match status" value="1"/>
</dbReference>
<dbReference type="UniPathway" id="UPA00232"/>
<dbReference type="Pfam" id="PF01494">
    <property type="entry name" value="FAD_binding_3"/>
    <property type="match status" value="1"/>
</dbReference>
<evidence type="ECO:0000259" key="9">
    <source>
        <dbReference type="Pfam" id="PF01494"/>
    </source>
</evidence>
<dbReference type="InterPro" id="IPR036188">
    <property type="entry name" value="FAD/NAD-bd_sf"/>
</dbReference>
<evidence type="ECO:0000313" key="10">
    <source>
        <dbReference type="EMBL" id="TKB48679.1"/>
    </source>
</evidence>
<evidence type="ECO:0000256" key="3">
    <source>
        <dbReference type="ARBA" id="ARBA00005349"/>
    </source>
</evidence>
<feature type="domain" description="FAD-binding" evidence="9">
    <location>
        <begin position="7"/>
        <end position="347"/>
    </location>
</feature>
<reference evidence="10 11" key="1">
    <citation type="submission" date="2019-04" db="EMBL/GenBank/DDBJ databases">
        <authorList>
            <person name="Hwang J.C."/>
        </authorList>
    </citation>
    <scope>NUCLEOTIDE SEQUENCE [LARGE SCALE GENOMIC DNA]</scope>
    <source>
        <strain evidence="10 11">IMCC35001</strain>
    </source>
</reference>
<dbReference type="PRINTS" id="PR00420">
    <property type="entry name" value="RNGMNOXGNASE"/>
</dbReference>
<comment type="caution">
    <text evidence="10">The sequence shown here is derived from an EMBL/GenBank/DDBJ whole genome shotgun (WGS) entry which is preliminary data.</text>
</comment>
<keyword evidence="6" id="KW-0560">Oxidoreductase</keyword>
<dbReference type="RefSeq" id="WP_136853356.1">
    <property type="nucleotide sequence ID" value="NZ_SWCI01000006.1"/>
</dbReference>
<keyword evidence="11" id="KW-1185">Reference proteome</keyword>
<evidence type="ECO:0000256" key="1">
    <source>
        <dbReference type="ARBA" id="ARBA00001974"/>
    </source>
</evidence>
<gene>
    <name evidence="10" type="ORF">FCL40_11020</name>
</gene>
<keyword evidence="4" id="KW-0285">Flavoprotein</keyword>